<dbReference type="PANTHER" id="PTHR32166:SF122">
    <property type="entry name" value="OS09G0499600 PROTEIN"/>
    <property type="match status" value="1"/>
</dbReference>
<proteinExistence type="predicted"/>
<feature type="compositionally biased region" description="Low complexity" evidence="1">
    <location>
        <begin position="9"/>
        <end position="25"/>
    </location>
</feature>
<accession>A0A0R0GPF7</accession>
<dbReference type="Pfam" id="PF04937">
    <property type="entry name" value="DUF659"/>
    <property type="match status" value="1"/>
</dbReference>
<feature type="compositionally biased region" description="Acidic residues" evidence="1">
    <location>
        <begin position="536"/>
        <end position="551"/>
    </location>
</feature>
<dbReference type="EnsemblPlants" id="KRH16143">
    <property type="protein sequence ID" value="KRH16143"/>
    <property type="gene ID" value="GLYMA_14G135300"/>
</dbReference>
<gene>
    <name evidence="3" type="ORF">GLYMA_14G135300</name>
</gene>
<keyword evidence="5" id="KW-1185">Reference proteome</keyword>
<feature type="region of interest" description="Disordered" evidence="1">
    <location>
        <begin position="1"/>
        <end position="51"/>
    </location>
</feature>
<dbReference type="PaxDb" id="3847-GLYMA14G17716.1"/>
<feature type="compositionally biased region" description="Basic and acidic residues" evidence="1">
    <location>
        <begin position="37"/>
        <end position="51"/>
    </location>
</feature>
<evidence type="ECO:0000259" key="2">
    <source>
        <dbReference type="Pfam" id="PF04937"/>
    </source>
</evidence>
<feature type="region of interest" description="Disordered" evidence="1">
    <location>
        <begin position="488"/>
        <end position="510"/>
    </location>
</feature>
<dbReference type="InterPro" id="IPR012337">
    <property type="entry name" value="RNaseH-like_sf"/>
</dbReference>
<reference evidence="3 4" key="1">
    <citation type="journal article" date="2010" name="Nature">
        <title>Genome sequence of the palaeopolyploid soybean.</title>
        <authorList>
            <person name="Schmutz J."/>
            <person name="Cannon S.B."/>
            <person name="Schlueter J."/>
            <person name="Ma J."/>
            <person name="Mitros T."/>
            <person name="Nelson W."/>
            <person name="Hyten D.L."/>
            <person name="Song Q."/>
            <person name="Thelen J.J."/>
            <person name="Cheng J."/>
            <person name="Xu D."/>
            <person name="Hellsten U."/>
            <person name="May G.D."/>
            <person name="Yu Y."/>
            <person name="Sakurai T."/>
            <person name="Umezawa T."/>
            <person name="Bhattacharyya M.K."/>
            <person name="Sandhu D."/>
            <person name="Valliyodan B."/>
            <person name="Lindquist E."/>
            <person name="Peto M."/>
            <person name="Grant D."/>
            <person name="Shu S."/>
            <person name="Goodstein D."/>
            <person name="Barry K."/>
            <person name="Futrell-Griggs M."/>
            <person name="Abernathy B."/>
            <person name="Du J."/>
            <person name="Tian Z."/>
            <person name="Zhu L."/>
            <person name="Gill N."/>
            <person name="Joshi T."/>
            <person name="Libault M."/>
            <person name="Sethuraman A."/>
            <person name="Zhang X.-C."/>
            <person name="Shinozaki K."/>
            <person name="Nguyen H.T."/>
            <person name="Wing R.A."/>
            <person name="Cregan P."/>
            <person name="Specht J."/>
            <person name="Grimwood J."/>
            <person name="Rokhsar D."/>
            <person name="Stacey G."/>
            <person name="Shoemaker R.C."/>
            <person name="Jackson S.A."/>
        </authorList>
    </citation>
    <scope>NUCLEOTIDE SEQUENCE</scope>
    <source>
        <strain evidence="4">cv. Williams 82</strain>
        <tissue evidence="3">Callus</tissue>
    </source>
</reference>
<dbReference type="EMBL" id="CM000847">
    <property type="protein sequence ID" value="KRH16143.1"/>
    <property type="molecule type" value="Genomic_DNA"/>
</dbReference>
<dbReference type="Proteomes" id="UP000008827">
    <property type="component" value="Chromosome 14"/>
</dbReference>
<sequence length="566" mass="64130">MSGTGSGNGSNSSNANTGTSTGAASRSKNAPGNRTDIGWKHGTDVLGNGKKDSEPCASVLEEVKMLMMNIVAEVANASEKRRKLNIIHEEGTEGVEVESNSSQSGIQRKGMLAFKGRRKAKFVQASGVDYQCAEFWYTSVIPFNVIKNPAFAKFCDMVGRYGVGYKPPSYHDIREKLLKRAVAKTDVMLQEFRDEWKKTGFSIMSDGWTDKKRRSICNFLVNSPKGTMHKRENLYWTPCAAHCIDLIFEDFEKHLKVHQTTITKGRRITTYIYGRTMLISIMKKFTNGKDLIRPGMTRFATTYLTLACLHELKASLMSIKVQNMALDSRFWKNVTMCLKVAAPLMVVLRLVDSDVKPVMGFIYEEMENAKEKIKCNFNNTKKSYKPVKEGLHMCMRRLVKDVAERKKINLQLVEFHFARGLFSMEEAKDSRKIMQPGEWWEMFGDGTPELRRFAIHVHTKRRNRLQQKKMNDLVYVMYNLKLKKGYNDEDEQPQAEGHGDNVELVGDVGGSSNDPVVDAFDLDNLIFLEPNGDDKQSEEDLDDDGDGDESDDIHGDDPIRGLDMLL</sequence>
<evidence type="ECO:0000256" key="1">
    <source>
        <dbReference type="SAM" id="MobiDB-lite"/>
    </source>
</evidence>
<evidence type="ECO:0000313" key="4">
    <source>
        <dbReference type="EnsemblPlants" id="KRH16143"/>
    </source>
</evidence>
<reference evidence="3" key="3">
    <citation type="submission" date="2018-07" db="EMBL/GenBank/DDBJ databases">
        <title>WGS assembly of Glycine max.</title>
        <authorList>
            <person name="Schmutz J."/>
            <person name="Cannon S."/>
            <person name="Schlueter J."/>
            <person name="Ma J."/>
            <person name="Mitros T."/>
            <person name="Nelson W."/>
            <person name="Hyten D."/>
            <person name="Song Q."/>
            <person name="Thelen J."/>
            <person name="Cheng J."/>
            <person name="Xu D."/>
            <person name="Hellsten U."/>
            <person name="May G."/>
            <person name="Yu Y."/>
            <person name="Sakurai T."/>
            <person name="Umezawa T."/>
            <person name="Bhattacharyya M."/>
            <person name="Sandhu D."/>
            <person name="Valliyodan B."/>
            <person name="Lindquist E."/>
            <person name="Peto M."/>
            <person name="Grant D."/>
            <person name="Shu S."/>
            <person name="Goodstein D."/>
            <person name="Barry K."/>
            <person name="Futrell-Griggs M."/>
            <person name="Abernathy B."/>
            <person name="Du J."/>
            <person name="Tian Z."/>
            <person name="Zhu L."/>
            <person name="Gill N."/>
            <person name="Joshi T."/>
            <person name="Libault M."/>
            <person name="Sethuraman A."/>
            <person name="Zhang X."/>
            <person name="Shinozaki K."/>
            <person name="Nguyen H."/>
            <person name="Wing R."/>
            <person name="Cregan P."/>
            <person name="Specht J."/>
            <person name="Grimwood J."/>
            <person name="Rokhsar D."/>
            <person name="Stacey G."/>
            <person name="Shoemaker R."/>
            <person name="Jackson S."/>
        </authorList>
    </citation>
    <scope>NUCLEOTIDE SEQUENCE</scope>
    <source>
        <tissue evidence="3">Callus</tissue>
    </source>
</reference>
<dbReference type="Gramene" id="KRH16143">
    <property type="protein sequence ID" value="KRH16143"/>
    <property type="gene ID" value="GLYMA_14G135300"/>
</dbReference>
<feature type="domain" description="DUF659" evidence="2">
    <location>
        <begin position="168"/>
        <end position="228"/>
    </location>
</feature>
<dbReference type="AlphaFoldDB" id="A0A0R0GPF7"/>
<organism evidence="3">
    <name type="scientific">Glycine max</name>
    <name type="common">Soybean</name>
    <name type="synonym">Glycine hispida</name>
    <dbReference type="NCBI Taxonomy" id="3847"/>
    <lineage>
        <taxon>Eukaryota</taxon>
        <taxon>Viridiplantae</taxon>
        <taxon>Streptophyta</taxon>
        <taxon>Embryophyta</taxon>
        <taxon>Tracheophyta</taxon>
        <taxon>Spermatophyta</taxon>
        <taxon>Magnoliopsida</taxon>
        <taxon>eudicotyledons</taxon>
        <taxon>Gunneridae</taxon>
        <taxon>Pentapetalae</taxon>
        <taxon>rosids</taxon>
        <taxon>fabids</taxon>
        <taxon>Fabales</taxon>
        <taxon>Fabaceae</taxon>
        <taxon>Papilionoideae</taxon>
        <taxon>50 kb inversion clade</taxon>
        <taxon>NPAAA clade</taxon>
        <taxon>indigoferoid/millettioid clade</taxon>
        <taxon>Phaseoleae</taxon>
        <taxon>Glycine</taxon>
        <taxon>Glycine subgen. Soja</taxon>
    </lineage>
</organism>
<protein>
    <recommendedName>
        <fullName evidence="2">DUF659 domain-containing protein</fullName>
    </recommendedName>
</protein>
<dbReference type="SUPFAM" id="SSF53098">
    <property type="entry name" value="Ribonuclease H-like"/>
    <property type="match status" value="1"/>
</dbReference>
<name>A0A0R0GPF7_SOYBN</name>
<dbReference type="InterPro" id="IPR007021">
    <property type="entry name" value="DUF659"/>
</dbReference>
<evidence type="ECO:0000313" key="3">
    <source>
        <dbReference type="EMBL" id="KRH16143.1"/>
    </source>
</evidence>
<evidence type="ECO:0000313" key="5">
    <source>
        <dbReference type="Proteomes" id="UP000008827"/>
    </source>
</evidence>
<reference evidence="4" key="2">
    <citation type="submission" date="2018-02" db="UniProtKB">
        <authorList>
            <consortium name="EnsemblPlants"/>
        </authorList>
    </citation>
    <scope>IDENTIFICATION</scope>
    <source>
        <strain evidence="4">Williams 82</strain>
    </source>
</reference>
<feature type="region of interest" description="Disordered" evidence="1">
    <location>
        <begin position="528"/>
        <end position="566"/>
    </location>
</feature>
<dbReference type="PANTHER" id="PTHR32166">
    <property type="entry name" value="OSJNBA0013A04.12 PROTEIN"/>
    <property type="match status" value="1"/>
</dbReference>
<dbReference type="InParanoid" id="A0A0R0GPF7"/>